<dbReference type="CDD" id="cd00405">
    <property type="entry name" value="PRAI"/>
    <property type="match status" value="1"/>
</dbReference>
<keyword evidence="4" id="KW-0028">Amino-acid biosynthesis</keyword>
<feature type="domain" description="N-(5'phosphoribosyl) anthranilate isomerase (PRAI)" evidence="8">
    <location>
        <begin position="35"/>
        <end position="211"/>
    </location>
</feature>
<dbReference type="InterPro" id="IPR013785">
    <property type="entry name" value="Aldolase_TIM"/>
</dbReference>
<evidence type="ECO:0000313" key="9">
    <source>
        <dbReference type="EMBL" id="PXF42398.1"/>
    </source>
</evidence>
<evidence type="ECO:0000256" key="7">
    <source>
        <dbReference type="ARBA" id="ARBA00023235"/>
    </source>
</evidence>
<sequence length="225" mass="24827">MSDLKAVKVCGVVSPDDARMIVRAAKEVLPANVDLMIGMVLWPKSRRSVNPQTAFEISRVAKRADVRPVALFVDETVKQMDEICKKIDVSTCQLHGPGCRSDWTDSTTETKLDWIDVRDVSPNGTVSAPTHSTRGAALWSIFDTKGGGTGIPFDWKRFTPPEHSWLLAGGLYPQNVKEAISTLRPSGVDVATGVTGEDKCKKDEHRLYDFLRNVVESYSSDVLLH</sequence>
<reference evidence="9 10" key="1">
    <citation type="journal article" date="2018" name="Mol. Biol. Evol.">
        <title>Analysis of the draft genome of the red seaweed Gracilariopsis chorda provides insights into genome size evolution in Rhodophyta.</title>
        <authorList>
            <person name="Lee J."/>
            <person name="Yang E.C."/>
            <person name="Graf L."/>
            <person name="Yang J.H."/>
            <person name="Qiu H."/>
            <person name="Zel Zion U."/>
            <person name="Chan C.X."/>
            <person name="Stephens T.G."/>
            <person name="Weber A.P.M."/>
            <person name="Boo G.H."/>
            <person name="Boo S.M."/>
            <person name="Kim K.M."/>
            <person name="Shin Y."/>
            <person name="Jung M."/>
            <person name="Lee S.J."/>
            <person name="Yim H.S."/>
            <person name="Lee J.H."/>
            <person name="Bhattacharya D."/>
            <person name="Yoon H.S."/>
        </authorList>
    </citation>
    <scope>NUCLEOTIDE SEQUENCE [LARGE SCALE GENOMIC DNA]</scope>
    <source>
        <strain evidence="9 10">SKKU-2015</strain>
        <tissue evidence="9">Whole body</tissue>
    </source>
</reference>
<evidence type="ECO:0000256" key="4">
    <source>
        <dbReference type="ARBA" id="ARBA00022605"/>
    </source>
</evidence>
<evidence type="ECO:0000256" key="3">
    <source>
        <dbReference type="ARBA" id="ARBA00012572"/>
    </source>
</evidence>
<dbReference type="PANTHER" id="PTHR42894">
    <property type="entry name" value="N-(5'-PHOSPHORIBOSYL)ANTHRANILATE ISOMERASE"/>
    <property type="match status" value="1"/>
</dbReference>
<evidence type="ECO:0000256" key="6">
    <source>
        <dbReference type="ARBA" id="ARBA00023141"/>
    </source>
</evidence>
<dbReference type="InterPro" id="IPR001240">
    <property type="entry name" value="PRAI_dom"/>
</dbReference>
<keyword evidence="10" id="KW-1185">Reference proteome</keyword>
<dbReference type="PANTHER" id="PTHR42894:SF1">
    <property type="entry name" value="N-(5'-PHOSPHORIBOSYL)ANTHRANILATE ISOMERASE"/>
    <property type="match status" value="1"/>
</dbReference>
<evidence type="ECO:0000259" key="8">
    <source>
        <dbReference type="Pfam" id="PF00697"/>
    </source>
</evidence>
<dbReference type="Gene3D" id="3.20.20.70">
    <property type="entry name" value="Aldolase class I"/>
    <property type="match status" value="1"/>
</dbReference>
<dbReference type="UniPathway" id="UPA00035">
    <property type="reaction ID" value="UER00042"/>
</dbReference>
<dbReference type="SUPFAM" id="SSF51366">
    <property type="entry name" value="Ribulose-phoshate binding barrel"/>
    <property type="match status" value="1"/>
</dbReference>
<keyword evidence="6" id="KW-0057">Aromatic amino acid biosynthesis</keyword>
<comment type="similarity">
    <text evidence="2">Belongs to the TrpF family.</text>
</comment>
<evidence type="ECO:0000256" key="1">
    <source>
        <dbReference type="ARBA" id="ARBA00004664"/>
    </source>
</evidence>
<organism evidence="9 10">
    <name type="scientific">Gracilariopsis chorda</name>
    <dbReference type="NCBI Taxonomy" id="448386"/>
    <lineage>
        <taxon>Eukaryota</taxon>
        <taxon>Rhodophyta</taxon>
        <taxon>Florideophyceae</taxon>
        <taxon>Rhodymeniophycidae</taxon>
        <taxon>Gracilariales</taxon>
        <taxon>Gracilariaceae</taxon>
        <taxon>Gracilariopsis</taxon>
    </lineage>
</organism>
<name>A0A2V3IK22_9FLOR</name>
<dbReference type="Proteomes" id="UP000247409">
    <property type="component" value="Unassembled WGS sequence"/>
</dbReference>
<dbReference type="Pfam" id="PF00697">
    <property type="entry name" value="PRAI"/>
    <property type="match status" value="1"/>
</dbReference>
<comment type="caution">
    <text evidence="9">The sequence shown here is derived from an EMBL/GenBank/DDBJ whole genome shotgun (WGS) entry which is preliminary data.</text>
</comment>
<comment type="pathway">
    <text evidence="1">Amino-acid biosynthesis; L-tryptophan biosynthesis; L-tryptophan from chorismate: step 3/5.</text>
</comment>
<dbReference type="OrthoDB" id="524799at2759"/>
<dbReference type="AlphaFoldDB" id="A0A2V3IK22"/>
<keyword evidence="7 9" id="KW-0413">Isomerase</keyword>
<dbReference type="HAMAP" id="MF_00135">
    <property type="entry name" value="PRAI"/>
    <property type="match status" value="1"/>
</dbReference>
<dbReference type="STRING" id="448386.A0A2V3IK22"/>
<evidence type="ECO:0000256" key="5">
    <source>
        <dbReference type="ARBA" id="ARBA00022822"/>
    </source>
</evidence>
<accession>A0A2V3IK22</accession>
<keyword evidence="5" id="KW-0822">Tryptophan biosynthesis</keyword>
<dbReference type="GO" id="GO:0000162">
    <property type="term" value="P:L-tryptophan biosynthetic process"/>
    <property type="evidence" value="ECO:0007669"/>
    <property type="project" value="UniProtKB-UniPathway"/>
</dbReference>
<dbReference type="InterPro" id="IPR044643">
    <property type="entry name" value="TrpF_fam"/>
</dbReference>
<dbReference type="EMBL" id="NBIV01000166">
    <property type="protein sequence ID" value="PXF42398.1"/>
    <property type="molecule type" value="Genomic_DNA"/>
</dbReference>
<protein>
    <recommendedName>
        <fullName evidence="3">phosphoribosylanthranilate isomerase</fullName>
        <ecNumber evidence="3">5.3.1.24</ecNumber>
    </recommendedName>
</protein>
<dbReference type="GO" id="GO:0004640">
    <property type="term" value="F:phosphoribosylanthranilate isomerase activity"/>
    <property type="evidence" value="ECO:0007669"/>
    <property type="project" value="UniProtKB-EC"/>
</dbReference>
<dbReference type="InterPro" id="IPR011060">
    <property type="entry name" value="RibuloseP-bd_barrel"/>
</dbReference>
<evidence type="ECO:0000256" key="2">
    <source>
        <dbReference type="ARBA" id="ARBA00007571"/>
    </source>
</evidence>
<evidence type="ECO:0000313" key="10">
    <source>
        <dbReference type="Proteomes" id="UP000247409"/>
    </source>
</evidence>
<dbReference type="EC" id="5.3.1.24" evidence="3"/>
<proteinExistence type="inferred from homology"/>
<gene>
    <name evidence="9" type="ORF">BWQ96_07918</name>
</gene>